<proteinExistence type="predicted"/>
<feature type="transmembrane region" description="Helical" evidence="1">
    <location>
        <begin position="27"/>
        <end position="56"/>
    </location>
</feature>
<keyword evidence="1" id="KW-0812">Transmembrane</keyword>
<accession>A0A0S1SN40</accession>
<keyword evidence="1" id="KW-0472">Membrane</keyword>
<dbReference type="KEGG" id="prf:PeribacterA2_0477"/>
<evidence type="ECO:0000313" key="3">
    <source>
        <dbReference type="Proteomes" id="UP000069135"/>
    </source>
</evidence>
<evidence type="ECO:0000313" key="2">
    <source>
        <dbReference type="EMBL" id="ALM13168.1"/>
    </source>
</evidence>
<dbReference type="Proteomes" id="UP000069135">
    <property type="component" value="Chromosome"/>
</dbReference>
<gene>
    <name evidence="2" type="ORF">PeribacterD1_0477</name>
</gene>
<evidence type="ECO:0000256" key="1">
    <source>
        <dbReference type="SAM" id="Phobius"/>
    </source>
</evidence>
<feature type="transmembrane region" description="Helical" evidence="1">
    <location>
        <begin position="77"/>
        <end position="96"/>
    </location>
</feature>
<name>A0A0S1SI54_9BACT</name>
<keyword evidence="1" id="KW-1133">Transmembrane helix</keyword>
<accession>A0A0S1SU37</accession>
<dbReference type="AlphaFoldDB" id="A0A0S1SI54"/>
<organism evidence="2 3">
    <name type="scientific">Candidatus Peribacter riflensis</name>
    <dbReference type="NCBI Taxonomy" id="1735162"/>
    <lineage>
        <taxon>Bacteria</taxon>
        <taxon>Candidatus Peregrinibacteriota</taxon>
        <taxon>Candidatus Peribacteria</taxon>
        <taxon>Candidatus Peribacterales</taxon>
        <taxon>Candidatus Peribacteraceae</taxon>
        <taxon>Candidatus Peribacter</taxon>
    </lineage>
</organism>
<protein>
    <submittedName>
        <fullName evidence="2">Uncharacterized protein</fullName>
    </submittedName>
</protein>
<feature type="transmembrane region" description="Helical" evidence="1">
    <location>
        <begin position="158"/>
        <end position="179"/>
    </location>
</feature>
<accession>A0A0S1SI54</accession>
<sequence>MHTHTALLALRHFAHEHDDLPAFHAGYLVLTVVFAALLNLGAFALLIAVHVALDLVKYREVHSLSWARTLEGTFRESLLDLLLLSVALTFSVYLHHTIGIVAASGIVRADLTLARFAGVFLPKFEILHRFLVVLLRIGEHLRTIHIRIGQGFSAAEKLQIFLIVSTLILLLAAPTILLVSTGDLVLTVVREMIPWRL</sequence>
<dbReference type="EMBL" id="CP013065">
    <property type="protein sequence ID" value="ALM13168.1"/>
    <property type="molecule type" value="Genomic_DNA"/>
</dbReference>
<accession>A0A0S1STZ6</accession>
<reference evidence="2 3" key="2">
    <citation type="journal article" date="2016" name="PeerJ">
        <title>Analysis of five complete genome sequences for members of the class Peribacteria in the recently recognized Peregrinibacteria bacterial phylum.</title>
        <authorList>
            <person name="Anantharaman K."/>
            <person name="Brown C.T."/>
            <person name="Burstein D."/>
            <person name="Castelle C.J."/>
            <person name="Probst A.J."/>
            <person name="Thomas B.C."/>
            <person name="Williams K.H."/>
            <person name="Banfield J.F."/>
        </authorList>
    </citation>
    <scope>NUCLEOTIDE SEQUENCE [LARGE SCALE GENOMIC DNA]</scope>
    <source>
        <strain evidence="2">RIFOXYD1_FULL_PER-ii_59_16</strain>
    </source>
</reference>
<accession>A0A0S1SEF0</accession>
<reference evidence="3" key="1">
    <citation type="submission" date="2015-10" db="EMBL/GenBank/DDBJ databases">
        <title>Analysis of five complete genome sequences for members of the class Peribacteria in the recently recognized Peregrinibacteria bacterial phylum.</title>
        <authorList>
            <person name="Anantharaman K."/>
            <person name="Brown C.T."/>
            <person name="Burstein D."/>
            <person name="Castelle C.J."/>
            <person name="Probst A.J."/>
            <person name="Thomas B.C."/>
            <person name="Williams K.H."/>
            <person name="Banfield J.F."/>
        </authorList>
    </citation>
    <scope>NUCLEOTIDE SEQUENCE [LARGE SCALE GENOMIC DNA]</scope>
</reference>